<keyword evidence="2" id="KW-0106">Calcium</keyword>
<organism evidence="4 5">
    <name type="scientific">Ridgeia piscesae</name>
    <name type="common">Tubeworm</name>
    <dbReference type="NCBI Taxonomy" id="27915"/>
    <lineage>
        <taxon>Eukaryota</taxon>
        <taxon>Metazoa</taxon>
        <taxon>Spiralia</taxon>
        <taxon>Lophotrochozoa</taxon>
        <taxon>Annelida</taxon>
        <taxon>Polychaeta</taxon>
        <taxon>Sedentaria</taxon>
        <taxon>Canalipalpata</taxon>
        <taxon>Sabellida</taxon>
        <taxon>Siboglinidae</taxon>
        <taxon>Ridgeia</taxon>
    </lineage>
</organism>
<dbReference type="InterPro" id="IPR002048">
    <property type="entry name" value="EF_hand_dom"/>
</dbReference>
<dbReference type="SMART" id="SM00054">
    <property type="entry name" value="EFh"/>
    <property type="match status" value="3"/>
</dbReference>
<dbReference type="SUPFAM" id="SSF47473">
    <property type="entry name" value="EF-hand"/>
    <property type="match status" value="1"/>
</dbReference>
<dbReference type="PANTHER" id="PTHR23048">
    <property type="entry name" value="MYOSIN LIGHT CHAIN 1, 3"/>
    <property type="match status" value="1"/>
</dbReference>
<evidence type="ECO:0000313" key="4">
    <source>
        <dbReference type="EMBL" id="KAK2192634.1"/>
    </source>
</evidence>
<proteinExistence type="predicted"/>
<accession>A0AAD9PDF4</accession>
<dbReference type="PROSITE" id="PS00018">
    <property type="entry name" value="EF_HAND_1"/>
    <property type="match status" value="2"/>
</dbReference>
<evidence type="ECO:0000256" key="1">
    <source>
        <dbReference type="ARBA" id="ARBA00022737"/>
    </source>
</evidence>
<evidence type="ECO:0000256" key="2">
    <source>
        <dbReference type="ARBA" id="ARBA00022837"/>
    </source>
</evidence>
<dbReference type="Gene3D" id="1.10.238.10">
    <property type="entry name" value="EF-hand"/>
    <property type="match status" value="3"/>
</dbReference>
<keyword evidence="1" id="KW-0677">Repeat</keyword>
<dbReference type="PANTHER" id="PTHR23048:SF0">
    <property type="entry name" value="CALMODULIN LIKE 3"/>
    <property type="match status" value="1"/>
</dbReference>
<dbReference type="GO" id="GO:0016460">
    <property type="term" value="C:myosin II complex"/>
    <property type="evidence" value="ECO:0007669"/>
    <property type="project" value="TreeGrafter"/>
</dbReference>
<protein>
    <recommendedName>
        <fullName evidence="3">EF-hand domain-containing protein</fullName>
    </recommendedName>
</protein>
<dbReference type="CDD" id="cd00051">
    <property type="entry name" value="EFh"/>
    <property type="match status" value="2"/>
</dbReference>
<dbReference type="Pfam" id="PF13499">
    <property type="entry name" value="EF-hand_7"/>
    <property type="match status" value="2"/>
</dbReference>
<sequence length="193" mass="22598">MEWRPALGLVLAKQLRIEVYGWICGAGMETTLKRTYKQEMYIINQSTVKLSEAQVKAADEAFNSFDKRDEGRIRVNDISGPMRKLGHNIKPDFLEKMEDYIDTDGTGYIDFEEFKMILERKMQDDEDEKELKEMFRVLDKEKKGEVDVKELRWIIKNLGDDLSEEDIDDMIADVDTDGSGWVDYDEFKKLMND</sequence>
<dbReference type="PROSITE" id="PS50222">
    <property type="entry name" value="EF_HAND_2"/>
    <property type="match status" value="4"/>
</dbReference>
<dbReference type="InterPro" id="IPR018247">
    <property type="entry name" value="EF_Hand_1_Ca_BS"/>
</dbReference>
<dbReference type="AlphaFoldDB" id="A0AAD9PDF4"/>
<keyword evidence="5" id="KW-1185">Reference proteome</keyword>
<dbReference type="InterPro" id="IPR050230">
    <property type="entry name" value="CALM/Myosin/TropC-like"/>
</dbReference>
<feature type="domain" description="EF-hand" evidence="3">
    <location>
        <begin position="162"/>
        <end position="193"/>
    </location>
</feature>
<dbReference type="Proteomes" id="UP001209878">
    <property type="component" value="Unassembled WGS sequence"/>
</dbReference>
<evidence type="ECO:0000259" key="3">
    <source>
        <dbReference type="PROSITE" id="PS50222"/>
    </source>
</evidence>
<feature type="domain" description="EF-hand" evidence="3">
    <location>
        <begin position="126"/>
        <end position="161"/>
    </location>
</feature>
<dbReference type="EMBL" id="JAODUO010000026">
    <property type="protein sequence ID" value="KAK2192634.1"/>
    <property type="molecule type" value="Genomic_DNA"/>
</dbReference>
<dbReference type="FunFam" id="1.10.238.10:FF:000001">
    <property type="entry name" value="Calmodulin 1"/>
    <property type="match status" value="1"/>
</dbReference>
<name>A0AAD9PDF4_RIDPI</name>
<reference evidence="4" key="1">
    <citation type="journal article" date="2023" name="Mol. Biol. Evol.">
        <title>Third-Generation Sequencing Reveals the Adaptive Role of the Epigenome in Three Deep-Sea Polychaetes.</title>
        <authorList>
            <person name="Perez M."/>
            <person name="Aroh O."/>
            <person name="Sun Y."/>
            <person name="Lan Y."/>
            <person name="Juniper S.K."/>
            <person name="Young C.R."/>
            <person name="Angers B."/>
            <person name="Qian P.Y."/>
        </authorList>
    </citation>
    <scope>NUCLEOTIDE SEQUENCE</scope>
    <source>
        <strain evidence="4">R07B-5</strain>
    </source>
</reference>
<feature type="domain" description="EF-hand" evidence="3">
    <location>
        <begin position="53"/>
        <end position="88"/>
    </location>
</feature>
<feature type="domain" description="EF-hand" evidence="3">
    <location>
        <begin position="89"/>
        <end position="124"/>
    </location>
</feature>
<evidence type="ECO:0000313" key="5">
    <source>
        <dbReference type="Proteomes" id="UP001209878"/>
    </source>
</evidence>
<comment type="caution">
    <text evidence="4">The sequence shown here is derived from an EMBL/GenBank/DDBJ whole genome shotgun (WGS) entry which is preliminary data.</text>
</comment>
<gene>
    <name evidence="4" type="ORF">NP493_27g02023</name>
</gene>
<dbReference type="InterPro" id="IPR011992">
    <property type="entry name" value="EF-hand-dom_pair"/>
</dbReference>
<dbReference type="GO" id="GO:0005509">
    <property type="term" value="F:calcium ion binding"/>
    <property type="evidence" value="ECO:0007669"/>
    <property type="project" value="InterPro"/>
</dbReference>